<evidence type="ECO:0000313" key="2">
    <source>
        <dbReference type="Proteomes" id="UP000823388"/>
    </source>
</evidence>
<proteinExistence type="predicted"/>
<comment type="caution">
    <text evidence="1">The sequence shown here is derived from an EMBL/GenBank/DDBJ whole genome shotgun (WGS) entry which is preliminary data.</text>
</comment>
<gene>
    <name evidence="1" type="ORF">PVAP13_9NG389846</name>
</gene>
<dbReference type="Proteomes" id="UP000823388">
    <property type="component" value="Chromosome 9N"/>
</dbReference>
<sequence>MAGVWMWSAATSGKIGMRAKHCFCPFSCRRAGPHRPPSSAGGAREALTRPGRWPGLWWRVRLVKERRPRPPRK</sequence>
<evidence type="ECO:0000313" key="1">
    <source>
        <dbReference type="EMBL" id="KAG2538056.1"/>
    </source>
</evidence>
<dbReference type="EMBL" id="CM029054">
    <property type="protein sequence ID" value="KAG2538056.1"/>
    <property type="molecule type" value="Genomic_DNA"/>
</dbReference>
<accession>A0A8T0MTF7</accession>
<keyword evidence="2" id="KW-1185">Reference proteome</keyword>
<name>A0A8T0MTF7_PANVG</name>
<protein>
    <submittedName>
        <fullName evidence="1">Uncharacterized protein</fullName>
    </submittedName>
</protein>
<dbReference type="AlphaFoldDB" id="A0A8T0MTF7"/>
<organism evidence="1 2">
    <name type="scientific">Panicum virgatum</name>
    <name type="common">Blackwell switchgrass</name>
    <dbReference type="NCBI Taxonomy" id="38727"/>
    <lineage>
        <taxon>Eukaryota</taxon>
        <taxon>Viridiplantae</taxon>
        <taxon>Streptophyta</taxon>
        <taxon>Embryophyta</taxon>
        <taxon>Tracheophyta</taxon>
        <taxon>Spermatophyta</taxon>
        <taxon>Magnoliopsida</taxon>
        <taxon>Liliopsida</taxon>
        <taxon>Poales</taxon>
        <taxon>Poaceae</taxon>
        <taxon>PACMAD clade</taxon>
        <taxon>Panicoideae</taxon>
        <taxon>Panicodae</taxon>
        <taxon>Paniceae</taxon>
        <taxon>Panicinae</taxon>
        <taxon>Panicum</taxon>
        <taxon>Panicum sect. Hiantes</taxon>
    </lineage>
</organism>
<reference evidence="1" key="1">
    <citation type="submission" date="2020-05" db="EMBL/GenBank/DDBJ databases">
        <title>WGS assembly of Panicum virgatum.</title>
        <authorList>
            <person name="Lovell J.T."/>
            <person name="Jenkins J."/>
            <person name="Shu S."/>
            <person name="Juenger T.E."/>
            <person name="Schmutz J."/>
        </authorList>
    </citation>
    <scope>NUCLEOTIDE SEQUENCE</scope>
    <source>
        <strain evidence="1">AP13</strain>
    </source>
</reference>